<dbReference type="GO" id="GO:0004252">
    <property type="term" value="F:serine-type endopeptidase activity"/>
    <property type="evidence" value="ECO:0007669"/>
    <property type="project" value="InterPro"/>
</dbReference>
<feature type="region of interest" description="Disordered" evidence="2">
    <location>
        <begin position="106"/>
        <end position="134"/>
    </location>
</feature>
<evidence type="ECO:0000259" key="3">
    <source>
        <dbReference type="PROSITE" id="PS50240"/>
    </source>
</evidence>
<gene>
    <name evidence="4" type="ORF">E2I00_005849</name>
</gene>
<dbReference type="OrthoDB" id="10059102at2759"/>
<sequence>MGTEMGSWVPLTTPFVHPQRVQSIPGQGRPGACGRWRAGEGGSSIYSHPLYQISPTHLNHDRDILLLELQSSVQLTSQIQIPPFSHHDCLPAGTCCPVSGWGTTTSPQGLRPHRWPEVSQSGQGSWGREGRGDSRGPLICNGTLYGIISWGDLPCGQPNRPGVYTRVSQCVTCIQETIRKRKTRE</sequence>
<comment type="caution">
    <text evidence="4">The sequence shown here is derived from an EMBL/GenBank/DDBJ whole genome shotgun (WGS) entry which is preliminary data.</text>
</comment>
<evidence type="ECO:0000313" key="4">
    <source>
        <dbReference type="EMBL" id="KAB0396570.1"/>
    </source>
</evidence>
<dbReference type="InterPro" id="IPR001254">
    <property type="entry name" value="Trypsin_dom"/>
</dbReference>
<dbReference type="Pfam" id="PF00089">
    <property type="entry name" value="Trypsin"/>
    <property type="match status" value="1"/>
</dbReference>
<accession>A0A643C8X2</accession>
<dbReference type="AlphaFoldDB" id="A0A643C8X2"/>
<keyword evidence="5" id="KW-1185">Reference proteome</keyword>
<feature type="domain" description="Peptidase S1" evidence="3">
    <location>
        <begin position="43"/>
        <end position="179"/>
    </location>
</feature>
<dbReference type="SMART" id="SM00020">
    <property type="entry name" value="Tryp_SPc"/>
    <property type="match status" value="1"/>
</dbReference>
<organism evidence="4 5">
    <name type="scientific">Balaenoptera physalus</name>
    <name type="common">Fin whale</name>
    <name type="synonym">Balaena physalus</name>
    <dbReference type="NCBI Taxonomy" id="9770"/>
    <lineage>
        <taxon>Eukaryota</taxon>
        <taxon>Metazoa</taxon>
        <taxon>Chordata</taxon>
        <taxon>Craniata</taxon>
        <taxon>Vertebrata</taxon>
        <taxon>Euteleostomi</taxon>
        <taxon>Mammalia</taxon>
        <taxon>Eutheria</taxon>
        <taxon>Laurasiatheria</taxon>
        <taxon>Artiodactyla</taxon>
        <taxon>Whippomorpha</taxon>
        <taxon>Cetacea</taxon>
        <taxon>Mysticeti</taxon>
        <taxon>Balaenopteridae</taxon>
        <taxon>Balaenoptera</taxon>
    </lineage>
</organism>
<keyword evidence="1" id="KW-1015">Disulfide bond</keyword>
<dbReference type="InterPro" id="IPR043504">
    <property type="entry name" value="Peptidase_S1_PA_chymotrypsin"/>
</dbReference>
<dbReference type="Gene3D" id="2.40.10.10">
    <property type="entry name" value="Trypsin-like serine proteases"/>
    <property type="match status" value="2"/>
</dbReference>
<evidence type="ECO:0000313" key="5">
    <source>
        <dbReference type="Proteomes" id="UP000437017"/>
    </source>
</evidence>
<dbReference type="GO" id="GO:0006508">
    <property type="term" value="P:proteolysis"/>
    <property type="evidence" value="ECO:0007669"/>
    <property type="project" value="InterPro"/>
</dbReference>
<protein>
    <recommendedName>
        <fullName evidence="3">Peptidase S1 domain-containing protein</fullName>
    </recommendedName>
</protein>
<dbReference type="PROSITE" id="PS50240">
    <property type="entry name" value="TRYPSIN_DOM"/>
    <property type="match status" value="1"/>
</dbReference>
<dbReference type="InterPro" id="IPR009003">
    <property type="entry name" value="Peptidase_S1_PA"/>
</dbReference>
<evidence type="ECO:0000256" key="1">
    <source>
        <dbReference type="ARBA" id="ARBA00023157"/>
    </source>
</evidence>
<reference evidence="4 5" key="1">
    <citation type="journal article" date="2019" name="PLoS ONE">
        <title>Genomic analyses reveal an absence of contemporary introgressive admixture between fin whales and blue whales, despite known hybrids.</title>
        <authorList>
            <person name="Westbury M.V."/>
            <person name="Petersen B."/>
            <person name="Lorenzen E.D."/>
        </authorList>
    </citation>
    <scope>NUCLEOTIDE SEQUENCE [LARGE SCALE GENOMIC DNA]</scope>
    <source>
        <strain evidence="4">FinWhale-01</strain>
    </source>
</reference>
<dbReference type="PANTHER" id="PTHR24271">
    <property type="entry name" value="KALLIKREIN-RELATED"/>
    <property type="match status" value="1"/>
</dbReference>
<dbReference type="EMBL" id="SGJD01002138">
    <property type="protein sequence ID" value="KAB0396570.1"/>
    <property type="molecule type" value="Genomic_DNA"/>
</dbReference>
<dbReference type="GO" id="GO:0030141">
    <property type="term" value="C:secretory granule"/>
    <property type="evidence" value="ECO:0007669"/>
    <property type="project" value="TreeGrafter"/>
</dbReference>
<proteinExistence type="predicted"/>
<dbReference type="SUPFAM" id="SSF50494">
    <property type="entry name" value="Trypsin-like serine proteases"/>
    <property type="match status" value="1"/>
</dbReference>
<name>A0A643C8X2_BALPH</name>
<dbReference type="Proteomes" id="UP000437017">
    <property type="component" value="Unassembled WGS sequence"/>
</dbReference>
<evidence type="ECO:0000256" key="2">
    <source>
        <dbReference type="SAM" id="MobiDB-lite"/>
    </source>
</evidence>
<dbReference type="PANTHER" id="PTHR24271:SF3">
    <property type="entry name" value="KALLIKREIN-13"/>
    <property type="match status" value="1"/>
</dbReference>